<dbReference type="EMBL" id="JAOYFB010000039">
    <property type="protein sequence ID" value="KAK4029556.1"/>
    <property type="molecule type" value="Genomic_DNA"/>
</dbReference>
<feature type="domain" description="Pre-SET" evidence="8">
    <location>
        <begin position="952"/>
        <end position="1015"/>
    </location>
</feature>
<dbReference type="InterPro" id="IPR036770">
    <property type="entry name" value="Ankyrin_rpt-contain_sf"/>
</dbReference>
<evidence type="ECO:0000256" key="5">
    <source>
        <dbReference type="PROSITE-ProRule" id="PRU00023"/>
    </source>
</evidence>
<dbReference type="Gene3D" id="1.25.40.20">
    <property type="entry name" value="Ankyrin repeat-containing domain"/>
    <property type="match status" value="2"/>
</dbReference>
<feature type="compositionally biased region" description="Basic and acidic residues" evidence="6">
    <location>
        <begin position="232"/>
        <end position="241"/>
    </location>
</feature>
<dbReference type="PANTHER" id="PTHR46307">
    <property type="entry name" value="G9A, ISOFORM B"/>
    <property type="match status" value="1"/>
</dbReference>
<evidence type="ECO:0000256" key="4">
    <source>
        <dbReference type="ARBA" id="ARBA00022691"/>
    </source>
</evidence>
<comment type="subcellular location">
    <subcellularLocation>
        <location evidence="1">Chromosome</location>
    </subcellularLocation>
</comment>
<evidence type="ECO:0000313" key="10">
    <source>
        <dbReference type="Proteomes" id="UP001234178"/>
    </source>
</evidence>
<feature type="compositionally biased region" description="Low complexity" evidence="6">
    <location>
        <begin position="341"/>
        <end position="351"/>
    </location>
</feature>
<feature type="repeat" description="ANK" evidence="5">
    <location>
        <begin position="661"/>
        <end position="693"/>
    </location>
</feature>
<name>A0ABR0AWN7_9CRUS</name>
<dbReference type="SMART" id="SM00468">
    <property type="entry name" value="PreSET"/>
    <property type="match status" value="1"/>
</dbReference>
<feature type="compositionally biased region" description="Basic and acidic residues" evidence="6">
    <location>
        <begin position="74"/>
        <end position="84"/>
    </location>
</feature>
<dbReference type="Pfam" id="PF12796">
    <property type="entry name" value="Ank_2"/>
    <property type="match status" value="2"/>
</dbReference>
<feature type="region of interest" description="Disordered" evidence="6">
    <location>
        <begin position="222"/>
        <end position="252"/>
    </location>
</feature>
<reference evidence="9 10" key="1">
    <citation type="journal article" date="2023" name="Nucleic Acids Res.">
        <title>The hologenome of Daphnia magna reveals possible DNA methylation and microbiome-mediated evolution of the host genome.</title>
        <authorList>
            <person name="Chaturvedi A."/>
            <person name="Li X."/>
            <person name="Dhandapani V."/>
            <person name="Marshall H."/>
            <person name="Kissane S."/>
            <person name="Cuenca-Cambronero M."/>
            <person name="Asole G."/>
            <person name="Calvet F."/>
            <person name="Ruiz-Romero M."/>
            <person name="Marangio P."/>
            <person name="Guigo R."/>
            <person name="Rago D."/>
            <person name="Mirbahai L."/>
            <person name="Eastwood N."/>
            <person name="Colbourne J.K."/>
            <person name="Zhou J."/>
            <person name="Mallon E."/>
            <person name="Orsini L."/>
        </authorList>
    </citation>
    <scope>NUCLEOTIDE SEQUENCE [LARGE SCALE GENOMIC DNA]</scope>
    <source>
        <strain evidence="9">LRV0_1</strain>
    </source>
</reference>
<dbReference type="InterPro" id="IPR043550">
    <property type="entry name" value="EHMT1/EHMT2"/>
</dbReference>
<dbReference type="SMART" id="SM00248">
    <property type="entry name" value="ANK"/>
    <property type="match status" value="7"/>
</dbReference>
<dbReference type="PRINTS" id="PR01415">
    <property type="entry name" value="ANKYRIN"/>
</dbReference>
<dbReference type="PROSITE" id="PS50088">
    <property type="entry name" value="ANK_REPEAT"/>
    <property type="match status" value="5"/>
</dbReference>
<dbReference type="Pfam" id="PF13637">
    <property type="entry name" value="Ank_4"/>
    <property type="match status" value="1"/>
</dbReference>
<dbReference type="InterPro" id="IPR007728">
    <property type="entry name" value="Pre-SET_dom"/>
</dbReference>
<dbReference type="SUPFAM" id="SSF48403">
    <property type="entry name" value="Ankyrin repeat"/>
    <property type="match status" value="1"/>
</dbReference>
<dbReference type="Proteomes" id="UP001234178">
    <property type="component" value="Unassembled WGS sequence"/>
</dbReference>
<dbReference type="SMART" id="SM00317">
    <property type="entry name" value="SET"/>
    <property type="match status" value="1"/>
</dbReference>
<feature type="repeat" description="ANK" evidence="5">
    <location>
        <begin position="727"/>
        <end position="762"/>
    </location>
</feature>
<organism evidence="9 10">
    <name type="scientific">Daphnia magna</name>
    <dbReference type="NCBI Taxonomy" id="35525"/>
    <lineage>
        <taxon>Eukaryota</taxon>
        <taxon>Metazoa</taxon>
        <taxon>Ecdysozoa</taxon>
        <taxon>Arthropoda</taxon>
        <taxon>Crustacea</taxon>
        <taxon>Branchiopoda</taxon>
        <taxon>Diplostraca</taxon>
        <taxon>Cladocera</taxon>
        <taxon>Anomopoda</taxon>
        <taxon>Daphniidae</taxon>
        <taxon>Daphnia</taxon>
    </lineage>
</organism>
<keyword evidence="3" id="KW-0489">Methyltransferase</keyword>
<gene>
    <name evidence="9" type="ORF">OUZ56_022535</name>
</gene>
<feature type="compositionally biased region" description="Polar residues" evidence="6">
    <location>
        <begin position="55"/>
        <end position="72"/>
    </location>
</feature>
<feature type="repeat" description="ANK" evidence="5">
    <location>
        <begin position="796"/>
        <end position="828"/>
    </location>
</feature>
<dbReference type="Pfam" id="PF05033">
    <property type="entry name" value="Pre-SET"/>
    <property type="match status" value="1"/>
</dbReference>
<feature type="compositionally biased region" description="Polar residues" evidence="6">
    <location>
        <begin position="328"/>
        <end position="340"/>
    </location>
</feature>
<proteinExistence type="predicted"/>
<feature type="compositionally biased region" description="Basic residues" evidence="6">
    <location>
        <begin position="106"/>
        <end position="117"/>
    </location>
</feature>
<keyword evidence="4" id="KW-0949">S-adenosyl-L-methionine</keyword>
<protein>
    <recommendedName>
        <fullName evidence="11">Histone-lysine N-methyltransferase EHMT1</fullName>
    </recommendedName>
</protein>
<feature type="repeat" description="ANK" evidence="5">
    <location>
        <begin position="829"/>
        <end position="861"/>
    </location>
</feature>
<keyword evidence="10" id="KW-1185">Reference proteome</keyword>
<feature type="compositionally biased region" description="Polar residues" evidence="6">
    <location>
        <begin position="128"/>
        <end position="138"/>
    </location>
</feature>
<evidence type="ECO:0000256" key="6">
    <source>
        <dbReference type="SAM" id="MobiDB-lite"/>
    </source>
</evidence>
<dbReference type="InterPro" id="IPR001214">
    <property type="entry name" value="SET_dom"/>
</dbReference>
<dbReference type="PROSITE" id="PS50297">
    <property type="entry name" value="ANK_REP_REGION"/>
    <property type="match status" value="4"/>
</dbReference>
<dbReference type="PROSITE" id="PS50280">
    <property type="entry name" value="SET"/>
    <property type="match status" value="1"/>
</dbReference>
<feature type="region of interest" description="Disordered" evidence="6">
    <location>
        <begin position="45"/>
        <end position="157"/>
    </location>
</feature>
<dbReference type="PANTHER" id="PTHR46307:SF4">
    <property type="entry name" value="G9A, ISOFORM B"/>
    <property type="match status" value="1"/>
</dbReference>
<keyword evidence="3" id="KW-0808">Transferase</keyword>
<keyword evidence="5" id="KW-0040">ANK repeat</keyword>
<accession>A0ABR0AWN7</accession>
<dbReference type="Gene3D" id="2.170.270.10">
    <property type="entry name" value="SET domain"/>
    <property type="match status" value="1"/>
</dbReference>
<evidence type="ECO:0000256" key="3">
    <source>
        <dbReference type="ARBA" id="ARBA00022603"/>
    </source>
</evidence>
<dbReference type="Pfam" id="PF00856">
    <property type="entry name" value="SET"/>
    <property type="match status" value="1"/>
</dbReference>
<dbReference type="Pfam" id="PF21533">
    <property type="entry name" value="EHMT1-2_CRR"/>
    <property type="match status" value="1"/>
</dbReference>
<feature type="region of interest" description="Disordered" evidence="6">
    <location>
        <begin position="172"/>
        <end position="195"/>
    </location>
</feature>
<sequence>MDSLQEVSSTMAEDSEVFIEIEVSQTHNNGISLAEAANALITLQVPSKDPAPPMSISSSRSGENDSKITITEGNPKDVRKKILEGMKSQFNTNPEEEMAFEQANRRGPHRSKSKFKRQNFENEEDSVETVSKSETPKNSRGRGRPPRTTQIDKPQQIAIDVLKTEGELIRNELDSSSEAGSERSDSTTGVPGIITTRRSQRTNITRTSATDLLKGLSETRPIKKTISPPEPELVKPIDLPRKRGRPCKGAVPIEPKTENISVEVSEDTAVEDVSKMEHMASLGLQSKSSPDTAVHQSEVVSCLDGANLLCVESRPTCKKLRTEVLPTKNNSTAENETLHTSSGGDNSLSSDNLMRETSAKSIVSHTSLADESVLVANSLENEVELSIVEEQGKQVADCHTPLQVNGTASLLVEKTVFTCSCVESHPPVATAPPAATLYCQAVDSVGGKLVGCCLVANRKRFYRPSKKIPFMILCYSHRDRIRKHFCCPGCGLFCTQGTFLQCRALEGSIHFFHADCQRPGQRKTCLHCQRDSAVTEIRLQMKTCAVPVFCNDAKLLKTIPTAKISRLPSREISRIVSETSCPRYLSSQLVLPSGKVIDSNSIPPSLNKEMLQRILKSFETTGKSSSSNKSLYVAAKNGDIERVIECLRQGQNVNTSYQDGEGQTALHAAAYGGHLALVHIILQSGAALDKLDRSQNTPLSLALIQGHNETVKYLAIAGSCTSLKGEGGMTALHLACKNGNLEACHYIMTLGNGRSFINAQDDGGWTPLVWGCEHQRVDIVKYLLQCKADPNVRDAEQNVALHWAAYSGSVDIVALLLDQGCDVNAANVHGDTPLHTASRRDNCECALLLITRGGRFDLRNKENQLALEVCPDKHCHSALLLALNMKLQQFTQTPCTESEKLLSNDITKGKEANPIQCVNGYDDEPKPQDFIYITENCFTSPLHVDRTINSLTFCECVGDCSVGCNCSSLSFRCWYDDEGKLVSDFNFADPPMLFECNRACQCHRGSCNNRLVQHGITSRLVLFRIENKGWGVRAAQPISKGSYVCEYIGEIITDFEADQREDDSYLFDLDNKDGETYCIDARRYGNIARFINHSCEPNLIPVKVYVDHQDLKFPRIAFFAVRDIDANEELAFDYGDKFWIIKYKSFTCSCHSPKCKYSQLTIHRTVEEYRRCLQLQELENGYQHS</sequence>
<dbReference type="InterPro" id="IPR002110">
    <property type="entry name" value="Ankyrin_rpt"/>
</dbReference>
<evidence type="ECO:0000256" key="2">
    <source>
        <dbReference type="ARBA" id="ARBA00022454"/>
    </source>
</evidence>
<feature type="domain" description="SET" evidence="7">
    <location>
        <begin position="1018"/>
        <end position="1135"/>
    </location>
</feature>
<evidence type="ECO:0000259" key="8">
    <source>
        <dbReference type="PROSITE" id="PS50867"/>
    </source>
</evidence>
<dbReference type="PROSITE" id="PS50867">
    <property type="entry name" value="PRE_SET"/>
    <property type="match status" value="1"/>
</dbReference>
<evidence type="ECO:0008006" key="11">
    <source>
        <dbReference type="Google" id="ProtNLM"/>
    </source>
</evidence>
<feature type="region of interest" description="Disordered" evidence="6">
    <location>
        <begin position="328"/>
        <end position="351"/>
    </location>
</feature>
<evidence type="ECO:0000259" key="7">
    <source>
        <dbReference type="PROSITE" id="PS50280"/>
    </source>
</evidence>
<comment type="caution">
    <text evidence="9">The sequence shown here is derived from an EMBL/GenBank/DDBJ whole genome shotgun (WGS) entry which is preliminary data.</text>
</comment>
<dbReference type="InterPro" id="IPR047762">
    <property type="entry name" value="EHMT_CRR"/>
</dbReference>
<evidence type="ECO:0000256" key="1">
    <source>
        <dbReference type="ARBA" id="ARBA00004286"/>
    </source>
</evidence>
<dbReference type="InterPro" id="IPR046341">
    <property type="entry name" value="SET_dom_sf"/>
</dbReference>
<evidence type="ECO:0000313" key="9">
    <source>
        <dbReference type="EMBL" id="KAK4029556.1"/>
    </source>
</evidence>
<dbReference type="CDD" id="cd10543">
    <property type="entry name" value="SET_EHMT"/>
    <property type="match status" value="1"/>
</dbReference>
<dbReference type="CDD" id="cd20905">
    <property type="entry name" value="EHMT_ZBD"/>
    <property type="match status" value="1"/>
</dbReference>
<keyword evidence="2" id="KW-0158">Chromosome</keyword>
<dbReference type="SUPFAM" id="SSF82199">
    <property type="entry name" value="SET domain"/>
    <property type="match status" value="1"/>
</dbReference>
<feature type="repeat" description="ANK" evidence="5">
    <location>
        <begin position="763"/>
        <end position="795"/>
    </location>
</feature>